<evidence type="ECO:0000313" key="2">
    <source>
        <dbReference type="Proteomes" id="UP000324222"/>
    </source>
</evidence>
<dbReference type="EMBL" id="VSRR010004534">
    <property type="protein sequence ID" value="MPC39979.1"/>
    <property type="molecule type" value="Genomic_DNA"/>
</dbReference>
<organism evidence="1 2">
    <name type="scientific">Portunus trituberculatus</name>
    <name type="common">Swimming crab</name>
    <name type="synonym">Neptunus trituberculatus</name>
    <dbReference type="NCBI Taxonomy" id="210409"/>
    <lineage>
        <taxon>Eukaryota</taxon>
        <taxon>Metazoa</taxon>
        <taxon>Ecdysozoa</taxon>
        <taxon>Arthropoda</taxon>
        <taxon>Crustacea</taxon>
        <taxon>Multicrustacea</taxon>
        <taxon>Malacostraca</taxon>
        <taxon>Eumalacostraca</taxon>
        <taxon>Eucarida</taxon>
        <taxon>Decapoda</taxon>
        <taxon>Pleocyemata</taxon>
        <taxon>Brachyura</taxon>
        <taxon>Eubrachyura</taxon>
        <taxon>Portunoidea</taxon>
        <taxon>Portunidae</taxon>
        <taxon>Portuninae</taxon>
        <taxon>Portunus</taxon>
    </lineage>
</organism>
<sequence length="63" mass="7090">MRPEEPPRKLHPEEIAGAVSCYAGEFEHSKKLCNDDSVVCSLPRNQVALEFWDVFDGFPLRAG</sequence>
<comment type="caution">
    <text evidence="1">The sequence shown here is derived from an EMBL/GenBank/DDBJ whole genome shotgun (WGS) entry which is preliminary data.</text>
</comment>
<protein>
    <submittedName>
        <fullName evidence="1">Uncharacterized protein</fullName>
    </submittedName>
</protein>
<gene>
    <name evidence="1" type="ORF">E2C01_033532</name>
</gene>
<name>A0A5B7F3Z6_PORTR</name>
<proteinExistence type="predicted"/>
<dbReference type="Proteomes" id="UP000324222">
    <property type="component" value="Unassembled WGS sequence"/>
</dbReference>
<accession>A0A5B7F3Z6</accession>
<dbReference type="AlphaFoldDB" id="A0A5B7F3Z6"/>
<keyword evidence="2" id="KW-1185">Reference proteome</keyword>
<evidence type="ECO:0000313" key="1">
    <source>
        <dbReference type="EMBL" id="MPC39979.1"/>
    </source>
</evidence>
<reference evidence="1 2" key="1">
    <citation type="submission" date="2019-05" db="EMBL/GenBank/DDBJ databases">
        <title>Another draft genome of Portunus trituberculatus and its Hox gene families provides insights of decapod evolution.</title>
        <authorList>
            <person name="Jeong J.-H."/>
            <person name="Song I."/>
            <person name="Kim S."/>
            <person name="Choi T."/>
            <person name="Kim D."/>
            <person name="Ryu S."/>
            <person name="Kim W."/>
        </authorList>
    </citation>
    <scope>NUCLEOTIDE SEQUENCE [LARGE SCALE GENOMIC DNA]</scope>
    <source>
        <tissue evidence="1">Muscle</tissue>
    </source>
</reference>